<protein>
    <submittedName>
        <fullName evidence="1">Uncharacterized protein</fullName>
    </submittedName>
</protein>
<evidence type="ECO:0000313" key="1">
    <source>
        <dbReference type="EMBL" id="KKO18127.1"/>
    </source>
</evidence>
<evidence type="ECO:0000313" key="2">
    <source>
        <dbReference type="Proteomes" id="UP000034954"/>
    </source>
</evidence>
<keyword evidence="2" id="KW-1185">Reference proteome</keyword>
<proteinExistence type="predicted"/>
<dbReference type="EMBL" id="LAQJ01000292">
    <property type="protein sequence ID" value="KKO18127.1"/>
    <property type="molecule type" value="Genomic_DNA"/>
</dbReference>
<name>A0A0M2UQI2_9BACT</name>
<reference evidence="1 2" key="1">
    <citation type="journal article" date="2013" name="BMC Microbiol.">
        <title>Identification of the type II cytochrome c maturation pathway in anammox bacteria by comparative genomics.</title>
        <authorList>
            <person name="Ferousi C."/>
            <person name="Speth D.R."/>
            <person name="Reimann J."/>
            <person name="Op den Camp H.J."/>
            <person name="Allen J.W."/>
            <person name="Keltjens J.T."/>
            <person name="Jetten M.S."/>
        </authorList>
    </citation>
    <scope>NUCLEOTIDE SEQUENCE [LARGE SCALE GENOMIC DNA]</scope>
    <source>
        <strain evidence="1">RU1</strain>
    </source>
</reference>
<gene>
    <name evidence="1" type="ORF">BROFUL_03176</name>
</gene>
<sequence length="75" mass="8109">MGGHLSSLVVASEIKRFTQRCYRSGPLHPSLFNLSPSGVCHASDVTTGAVGSYIKSVQTRTFYRGNDPAISPLFH</sequence>
<accession>A0A0M2UQI2</accession>
<dbReference type="AlphaFoldDB" id="A0A0M2UQI2"/>
<comment type="caution">
    <text evidence="1">The sequence shown here is derived from an EMBL/GenBank/DDBJ whole genome shotgun (WGS) entry which is preliminary data.</text>
</comment>
<organism evidence="1 2">
    <name type="scientific">Candidatus Brocadia fulgida</name>
    <dbReference type="NCBI Taxonomy" id="380242"/>
    <lineage>
        <taxon>Bacteria</taxon>
        <taxon>Pseudomonadati</taxon>
        <taxon>Planctomycetota</taxon>
        <taxon>Candidatus Brocadiia</taxon>
        <taxon>Candidatus Brocadiales</taxon>
        <taxon>Candidatus Brocadiaceae</taxon>
        <taxon>Candidatus Brocadia</taxon>
    </lineage>
</organism>
<dbReference type="Proteomes" id="UP000034954">
    <property type="component" value="Unassembled WGS sequence"/>
</dbReference>